<gene>
    <name evidence="1" type="ORF">CTRU02_212240</name>
</gene>
<keyword evidence="2" id="KW-1185">Reference proteome</keyword>
<sequence length="1132" mass="122450">AKRRYVHPTASPVPTSLHHSFYQRGTALSREGPPRQLTALSNASISELQRNPVTAQQSPTAKTRLSNIVALIKQSDNQKGQTSTMALALLGLAPSSYDNAPGNNFSIAKPEDLPAQLRQTLESKQTPTRCEHLSLVLEIPPTVEFAIQESNGDAQENIDPAMGSPGPDTVNDQPAKIVRAYEVIINQPRDSSDMQQAVAKNIVELVSAVDESTWIVREVSRGQHGWAITYMCKDSVAMWNRQHAKAVSRSIIGEYSQKELDPIVTGRPAFDCRGTLTILFSKNSRTINVKYEHTPLHKTVGEMIQHFRPLPPAAPPVPLIPASNKPRKTPRKRKAETNEDGTPVQPKPKRKKKSQAAEAVAEASTDIPAADTDSQAATVPTKADAAVQSGIHAQAVLNVPPAEAERRREAAIRLLSESGVDPATLSTEQFGIFANQSPELQKDSLEMLVKYGAERLRIVHPSDAAASSSNSASPVPRKASAHGDEASSAPAASQQLSQGKGETQKSKAVVLDGETDERWVPAPAGTPLKDISRGSCIACRISRAKCNRSKPTCDVCEEQSLNCQYPLVKKQAPRKKSKAQDIDNDDVEAEDADVEVDAEDDGDAEPQPDPAAETEEEHEPDDIETIDYTSNMPVANMLTPATGPTNQDYFSSNPSNPAYAQSSSNDLSMSHDAHVYPEPPATATLTAQQPTTMSYAQPSLSDTTDYANRNADITAYAQPAVVETEDSTQPSSRSPNASRTSRAGSGMRRNLPSGQPQNSGNDHHDPLHSHAQGWQSTSPTMTSRQPQSRQSTQTPTQASMLSQQPAYDTVQQVAARAAIQQQHLQHRVSPATQVSQPTQTQASPFQAPVQAARAKSQAGHRASNQTPIKNSGPQTTPSHHTVQPNTTVDPSTYRSTQSMGRSTDYAAYNTKYTSANNAARAGTRVSYEPQATPTTAATNSTYPSYANNRSNDSIQNTNIAYTPSNNSRSGQYQSHNTQHYQKTDSQSTSSSNQPPPAALQQNEALQSFNMRTSVSNSNQSSAKYQQQQPQPQPQQMQSYNSYSSQVEQNMPQADQHNWYGFGSNTTSFTPSSNSGGYAARGNPSSNYGGGVSNSNQGYHQQHHHNALNISGDNYTGGEGDMYELLKLQGSGR</sequence>
<proteinExistence type="predicted"/>
<dbReference type="EMBL" id="VUJX02000008">
    <property type="protein sequence ID" value="KAL0933277.1"/>
    <property type="molecule type" value="Genomic_DNA"/>
</dbReference>
<reference evidence="1 2" key="1">
    <citation type="journal article" date="2020" name="Phytopathology">
        <title>Genome Sequence Resources of Colletotrichum truncatum, C. plurivorum, C. musicola, and C. sojae: Four Species Pathogenic to Soybean (Glycine max).</title>
        <authorList>
            <person name="Rogerio F."/>
            <person name="Boufleur T.R."/>
            <person name="Ciampi-Guillardi M."/>
            <person name="Sukno S.A."/>
            <person name="Thon M.R."/>
            <person name="Massola Junior N.S."/>
            <person name="Baroncelli R."/>
        </authorList>
    </citation>
    <scope>NUCLEOTIDE SEQUENCE [LARGE SCALE GENOMIC DNA]</scope>
    <source>
        <strain evidence="1 2">CMES1059</strain>
    </source>
</reference>
<organism evidence="1 2">
    <name type="scientific">Colletotrichum truncatum</name>
    <name type="common">Anthracnose fungus</name>
    <name type="synonym">Colletotrichum capsici</name>
    <dbReference type="NCBI Taxonomy" id="5467"/>
    <lineage>
        <taxon>Eukaryota</taxon>
        <taxon>Fungi</taxon>
        <taxon>Dikarya</taxon>
        <taxon>Ascomycota</taxon>
        <taxon>Pezizomycotina</taxon>
        <taxon>Sordariomycetes</taxon>
        <taxon>Hypocreomycetidae</taxon>
        <taxon>Glomerellales</taxon>
        <taxon>Glomerellaceae</taxon>
        <taxon>Colletotrichum</taxon>
        <taxon>Colletotrichum truncatum species complex</taxon>
    </lineage>
</organism>
<dbReference type="Proteomes" id="UP000805649">
    <property type="component" value="Unassembled WGS sequence"/>
</dbReference>
<feature type="non-terminal residue" evidence="1">
    <location>
        <position position="1"/>
    </location>
</feature>
<evidence type="ECO:0000313" key="2">
    <source>
        <dbReference type="Proteomes" id="UP000805649"/>
    </source>
</evidence>
<protein>
    <submittedName>
        <fullName evidence="1">C6 finger domain-containing protein</fullName>
    </submittedName>
</protein>
<accession>A0ACC3YN77</accession>
<comment type="caution">
    <text evidence="1">The sequence shown here is derived from an EMBL/GenBank/DDBJ whole genome shotgun (WGS) entry which is preliminary data.</text>
</comment>
<name>A0ACC3YN77_COLTU</name>
<evidence type="ECO:0000313" key="1">
    <source>
        <dbReference type="EMBL" id="KAL0933277.1"/>
    </source>
</evidence>